<comment type="caution">
    <text evidence="1">The sequence shown here is derived from an EMBL/GenBank/DDBJ whole genome shotgun (WGS) entry which is preliminary data.</text>
</comment>
<protein>
    <submittedName>
        <fullName evidence="1">Uncharacterized protein</fullName>
    </submittedName>
</protein>
<accession>A0A644YB05</accession>
<organism evidence="1">
    <name type="scientific">bioreactor metagenome</name>
    <dbReference type="NCBI Taxonomy" id="1076179"/>
    <lineage>
        <taxon>unclassified sequences</taxon>
        <taxon>metagenomes</taxon>
        <taxon>ecological metagenomes</taxon>
    </lineage>
</organism>
<dbReference type="AlphaFoldDB" id="A0A644YB05"/>
<gene>
    <name evidence="1" type="ORF">SDC9_71581</name>
</gene>
<evidence type="ECO:0000313" key="1">
    <source>
        <dbReference type="EMBL" id="MPM25091.1"/>
    </source>
</evidence>
<reference evidence="1" key="1">
    <citation type="submission" date="2019-08" db="EMBL/GenBank/DDBJ databases">
        <authorList>
            <person name="Kucharzyk K."/>
            <person name="Murdoch R.W."/>
            <person name="Higgins S."/>
            <person name="Loffler F."/>
        </authorList>
    </citation>
    <scope>NUCLEOTIDE SEQUENCE</scope>
</reference>
<sequence>MHMRIDSGRNKVSACAFKDFWRIHIQRAGFTNQLDNQIFVHIHIGIEDPVRVYNSAVFYEAAIHFQFLFKQ</sequence>
<name>A0A644YB05_9ZZZZ</name>
<proteinExistence type="predicted"/>
<dbReference type="EMBL" id="VSSQ01004411">
    <property type="protein sequence ID" value="MPM25091.1"/>
    <property type="molecule type" value="Genomic_DNA"/>
</dbReference>